<dbReference type="AlphaFoldDB" id="A0A183BX81"/>
<proteinExistence type="predicted"/>
<keyword evidence="1" id="KW-1185">Reference proteome</keyword>
<reference evidence="1" key="2">
    <citation type="submission" date="2014-05" db="EMBL/GenBank/DDBJ databases">
        <title>The genome and life-stage specific transcriptomes of Globodera pallida elucidate key aspects of plant parasitism by a cyst nematode.</title>
        <authorList>
            <person name="Cotton J.A."/>
            <person name="Lilley C.J."/>
            <person name="Jones L.M."/>
            <person name="Kikuchi T."/>
            <person name="Reid A.J."/>
            <person name="Thorpe P."/>
            <person name="Tsai I.J."/>
            <person name="Beasley H."/>
            <person name="Blok V."/>
            <person name="Cock P.J.A."/>
            <person name="Van den Akker S.E."/>
            <person name="Holroyd N."/>
            <person name="Hunt M."/>
            <person name="Mantelin S."/>
            <person name="Naghra H."/>
            <person name="Pain A."/>
            <person name="Palomares-Rius J.E."/>
            <person name="Zarowiecki M."/>
            <person name="Berriman M."/>
            <person name="Jones J.T."/>
            <person name="Urwin P.E."/>
        </authorList>
    </citation>
    <scope>NUCLEOTIDE SEQUENCE [LARGE SCALE GENOMIC DNA]</scope>
    <source>
        <strain evidence="1">Lindley</strain>
    </source>
</reference>
<dbReference type="WBParaSite" id="GPLIN_000522000">
    <property type="protein sequence ID" value="GPLIN_000522000"/>
    <property type="gene ID" value="GPLIN_000522000"/>
</dbReference>
<organism evidence="1 2">
    <name type="scientific">Globodera pallida</name>
    <name type="common">Potato cyst nematode worm</name>
    <name type="synonym">Heterodera pallida</name>
    <dbReference type="NCBI Taxonomy" id="36090"/>
    <lineage>
        <taxon>Eukaryota</taxon>
        <taxon>Metazoa</taxon>
        <taxon>Ecdysozoa</taxon>
        <taxon>Nematoda</taxon>
        <taxon>Chromadorea</taxon>
        <taxon>Rhabditida</taxon>
        <taxon>Tylenchina</taxon>
        <taxon>Tylenchomorpha</taxon>
        <taxon>Tylenchoidea</taxon>
        <taxon>Heteroderidae</taxon>
        <taxon>Heteroderinae</taxon>
        <taxon>Globodera</taxon>
    </lineage>
</organism>
<reference evidence="2" key="3">
    <citation type="submission" date="2016-06" db="UniProtKB">
        <authorList>
            <consortium name="WormBaseParasite"/>
        </authorList>
    </citation>
    <scope>IDENTIFICATION</scope>
</reference>
<sequence>MLKIEKNIYEEPIVPETQ</sequence>
<evidence type="ECO:0000313" key="1">
    <source>
        <dbReference type="Proteomes" id="UP000050741"/>
    </source>
</evidence>
<protein>
    <submittedName>
        <fullName evidence="2">Uncharacterized protein</fullName>
    </submittedName>
</protein>
<reference evidence="1" key="1">
    <citation type="submission" date="2013-12" db="EMBL/GenBank/DDBJ databases">
        <authorList>
            <person name="Aslett M."/>
        </authorList>
    </citation>
    <scope>NUCLEOTIDE SEQUENCE [LARGE SCALE GENOMIC DNA]</scope>
    <source>
        <strain evidence="1">Lindley</strain>
    </source>
</reference>
<accession>A0A183BX81</accession>
<evidence type="ECO:0000313" key="2">
    <source>
        <dbReference type="WBParaSite" id="GPLIN_000522000"/>
    </source>
</evidence>
<dbReference type="Proteomes" id="UP000050741">
    <property type="component" value="Unassembled WGS sequence"/>
</dbReference>
<name>A0A183BX81_GLOPA</name>